<sequence>MKTLDYSKVEYYKTNKFKFDIGIYFNQSIELFTNNWQPFVIYSLVAAVLFIVSYFTVIGMILIAYPLMIGYLIGAERAESGQSLELKDFFGGFKNIGNYFIYSIIVTVISLVVLSPYFIFTLMPLLFNDPNHLNEGLLLGTTLFGMFYMLFAIALLFVLQACMFLVPYLIHYGNMSAIDAMKTSYAIVKNNFWWFVLFAIVVSLVSSLGMVACYIGAIASYPLGYMMVYFMLKEMLLTDEGNTEIDRIGTNQE</sequence>
<dbReference type="OrthoDB" id="1274380at2"/>
<feature type="transmembrane region" description="Helical" evidence="1">
    <location>
        <begin position="39"/>
        <end position="67"/>
    </location>
</feature>
<keyword evidence="1" id="KW-0812">Transmembrane</keyword>
<feature type="transmembrane region" description="Helical" evidence="1">
    <location>
        <begin position="147"/>
        <end position="170"/>
    </location>
</feature>
<evidence type="ECO:0000313" key="2">
    <source>
        <dbReference type="EMBL" id="SFN65138.1"/>
    </source>
</evidence>
<dbReference type="EMBL" id="FOUZ01000018">
    <property type="protein sequence ID" value="SFN65138.1"/>
    <property type="molecule type" value="Genomic_DNA"/>
</dbReference>
<keyword evidence="3" id="KW-1185">Reference proteome</keyword>
<evidence type="ECO:0000313" key="3">
    <source>
        <dbReference type="Proteomes" id="UP000199149"/>
    </source>
</evidence>
<protein>
    <submittedName>
        <fullName evidence="2">Uncharacterized membrane protein</fullName>
    </submittedName>
</protein>
<feature type="transmembrane region" description="Helical" evidence="1">
    <location>
        <begin position="214"/>
        <end position="232"/>
    </location>
</feature>
<keyword evidence="1" id="KW-0472">Membrane</keyword>
<name>A0A1I5ARS4_9FLAO</name>
<dbReference type="STRING" id="684065.SAMN05421738_11834"/>
<dbReference type="AlphaFoldDB" id="A0A1I5ARS4"/>
<proteinExistence type="predicted"/>
<accession>A0A1I5ARS4</accession>
<gene>
    <name evidence="2" type="ORF">SAMN05421738_11834</name>
</gene>
<evidence type="ECO:0000256" key="1">
    <source>
        <dbReference type="SAM" id="Phobius"/>
    </source>
</evidence>
<keyword evidence="1" id="KW-1133">Transmembrane helix</keyword>
<dbReference type="Proteomes" id="UP000199149">
    <property type="component" value="Unassembled WGS sequence"/>
</dbReference>
<reference evidence="3" key="1">
    <citation type="submission" date="2016-10" db="EMBL/GenBank/DDBJ databases">
        <authorList>
            <person name="Varghese N."/>
            <person name="Submissions S."/>
        </authorList>
    </citation>
    <scope>NUCLEOTIDE SEQUENCE [LARGE SCALE GENOMIC DNA]</scope>
    <source>
        <strain evidence="3">XJ109</strain>
    </source>
</reference>
<organism evidence="2 3">
    <name type="scientific">Algoriella xinjiangensis</name>
    <dbReference type="NCBI Taxonomy" id="684065"/>
    <lineage>
        <taxon>Bacteria</taxon>
        <taxon>Pseudomonadati</taxon>
        <taxon>Bacteroidota</taxon>
        <taxon>Flavobacteriia</taxon>
        <taxon>Flavobacteriales</taxon>
        <taxon>Weeksellaceae</taxon>
        <taxon>Algoriella</taxon>
    </lineage>
</organism>
<feature type="transmembrane region" description="Helical" evidence="1">
    <location>
        <begin position="99"/>
        <end position="127"/>
    </location>
</feature>
<dbReference type="RefSeq" id="WP_092910205.1">
    <property type="nucleotide sequence ID" value="NZ_FOUZ01000018.1"/>
</dbReference>